<dbReference type="Proteomes" id="UP000799776">
    <property type="component" value="Unassembled WGS sequence"/>
</dbReference>
<keyword evidence="7" id="KW-1185">Reference proteome</keyword>
<evidence type="ECO:0000256" key="1">
    <source>
        <dbReference type="ARBA" id="ARBA00001974"/>
    </source>
</evidence>
<dbReference type="InterPro" id="IPR050641">
    <property type="entry name" value="RIFMO-like"/>
</dbReference>
<evidence type="ECO:0000313" key="7">
    <source>
        <dbReference type="Proteomes" id="UP000799776"/>
    </source>
</evidence>
<evidence type="ECO:0000256" key="3">
    <source>
        <dbReference type="ARBA" id="ARBA00022827"/>
    </source>
</evidence>
<dbReference type="AlphaFoldDB" id="A0A6A5YD93"/>
<dbReference type="Pfam" id="PF01494">
    <property type="entry name" value="FAD_binding_3"/>
    <property type="match status" value="1"/>
</dbReference>
<dbReference type="SUPFAM" id="SSF51905">
    <property type="entry name" value="FAD/NAD(P)-binding domain"/>
    <property type="match status" value="1"/>
</dbReference>
<dbReference type="InterPro" id="IPR002938">
    <property type="entry name" value="FAD-bd"/>
</dbReference>
<dbReference type="EMBL" id="ML978714">
    <property type="protein sequence ID" value="KAF2089669.1"/>
    <property type="molecule type" value="Genomic_DNA"/>
</dbReference>
<dbReference type="InterPro" id="IPR036188">
    <property type="entry name" value="FAD/NAD-bd_sf"/>
</dbReference>
<dbReference type="GO" id="GO:0016709">
    <property type="term" value="F:oxidoreductase activity, acting on paired donors, with incorporation or reduction of molecular oxygen, NAD(P)H as one donor, and incorporation of one atom of oxygen"/>
    <property type="evidence" value="ECO:0007669"/>
    <property type="project" value="UniProtKB-ARBA"/>
</dbReference>
<evidence type="ECO:0000259" key="5">
    <source>
        <dbReference type="Pfam" id="PF01494"/>
    </source>
</evidence>
<dbReference type="Gene3D" id="3.50.50.60">
    <property type="entry name" value="FAD/NAD(P)-binding domain"/>
    <property type="match status" value="1"/>
</dbReference>
<name>A0A6A5YD93_9PEZI</name>
<evidence type="ECO:0000256" key="2">
    <source>
        <dbReference type="ARBA" id="ARBA00022630"/>
    </source>
</evidence>
<evidence type="ECO:0000256" key="4">
    <source>
        <dbReference type="ARBA" id="ARBA00023002"/>
    </source>
</evidence>
<proteinExistence type="predicted"/>
<dbReference type="PRINTS" id="PR00420">
    <property type="entry name" value="RNGMNOXGNASE"/>
</dbReference>
<feature type="domain" description="FAD-binding" evidence="5">
    <location>
        <begin position="6"/>
        <end position="343"/>
    </location>
</feature>
<evidence type="ECO:0000313" key="6">
    <source>
        <dbReference type="EMBL" id="KAF2089669.1"/>
    </source>
</evidence>
<comment type="cofactor">
    <cofactor evidence="1">
        <name>FAD</name>
        <dbReference type="ChEBI" id="CHEBI:57692"/>
    </cofactor>
</comment>
<accession>A0A6A5YD93</accession>
<dbReference type="Gene3D" id="3.30.70.2450">
    <property type="match status" value="1"/>
</dbReference>
<sequence length="397" mass="42660">MSPQPTVLIIGAGPVGVFLALRLAQSNIPVTVLEAQQTPETGAKAMTHMPTVFAEFKKAGIYEDLVSAAKGLVNGTVCFRRTSDKSVIAATPQVPGRPGPLTVPQHTFRDIVIRHLSKLENAEVLMGHRLESLQNSDSSISITARTPSNTTQTFTGTYLIGADGGKSAVRHAASIPFEGETLPRQLVATDIYYPFDTHGWTGGNFMADPEFYGLIGPITSDGLWRVSYGCPAGQTKSQIEQEQPAKFSAMFPGPQPLAYKVEKTAPYKAQQLCAATFRKGRVLLVGDAAHLTNPYAGMGLGTGLLDASSLAEVLTSHLRRGAPDTLLDAWARARRDVFKNIVDPFSRACFWSLQDEDVESLPERHPLLKALNAGPRAKPPALGTEVEGLEGWVGVGE</sequence>
<protein>
    <submittedName>
        <fullName evidence="6">FAD/NAD(P)-binding domain-containing protein</fullName>
    </submittedName>
</protein>
<gene>
    <name evidence="6" type="ORF">K490DRAFT_37214</name>
</gene>
<keyword evidence="4" id="KW-0560">Oxidoreductase</keyword>
<dbReference type="PANTHER" id="PTHR43004">
    <property type="entry name" value="TRK SYSTEM POTASSIUM UPTAKE PROTEIN"/>
    <property type="match status" value="1"/>
</dbReference>
<keyword evidence="2" id="KW-0285">Flavoprotein</keyword>
<organism evidence="6 7">
    <name type="scientific">Saccharata proteae CBS 121410</name>
    <dbReference type="NCBI Taxonomy" id="1314787"/>
    <lineage>
        <taxon>Eukaryota</taxon>
        <taxon>Fungi</taxon>
        <taxon>Dikarya</taxon>
        <taxon>Ascomycota</taxon>
        <taxon>Pezizomycotina</taxon>
        <taxon>Dothideomycetes</taxon>
        <taxon>Dothideomycetes incertae sedis</taxon>
        <taxon>Botryosphaeriales</taxon>
        <taxon>Saccharataceae</taxon>
        <taxon>Saccharata</taxon>
    </lineage>
</organism>
<dbReference type="GO" id="GO:0071949">
    <property type="term" value="F:FAD binding"/>
    <property type="evidence" value="ECO:0007669"/>
    <property type="project" value="InterPro"/>
</dbReference>
<dbReference type="OrthoDB" id="10016252at2759"/>
<reference evidence="6" key="1">
    <citation type="journal article" date="2020" name="Stud. Mycol.">
        <title>101 Dothideomycetes genomes: a test case for predicting lifestyles and emergence of pathogens.</title>
        <authorList>
            <person name="Haridas S."/>
            <person name="Albert R."/>
            <person name="Binder M."/>
            <person name="Bloem J."/>
            <person name="Labutti K."/>
            <person name="Salamov A."/>
            <person name="Andreopoulos B."/>
            <person name="Baker S."/>
            <person name="Barry K."/>
            <person name="Bills G."/>
            <person name="Bluhm B."/>
            <person name="Cannon C."/>
            <person name="Castanera R."/>
            <person name="Culley D."/>
            <person name="Daum C."/>
            <person name="Ezra D."/>
            <person name="Gonzalez J."/>
            <person name="Henrissat B."/>
            <person name="Kuo A."/>
            <person name="Liang C."/>
            <person name="Lipzen A."/>
            <person name="Lutzoni F."/>
            <person name="Magnuson J."/>
            <person name="Mondo S."/>
            <person name="Nolan M."/>
            <person name="Ohm R."/>
            <person name="Pangilinan J."/>
            <person name="Park H.-J."/>
            <person name="Ramirez L."/>
            <person name="Alfaro M."/>
            <person name="Sun H."/>
            <person name="Tritt A."/>
            <person name="Yoshinaga Y."/>
            <person name="Zwiers L.-H."/>
            <person name="Turgeon B."/>
            <person name="Goodwin S."/>
            <person name="Spatafora J."/>
            <person name="Crous P."/>
            <person name="Grigoriev I."/>
        </authorList>
    </citation>
    <scope>NUCLEOTIDE SEQUENCE</scope>
    <source>
        <strain evidence="6">CBS 121410</strain>
    </source>
</reference>
<keyword evidence="3" id="KW-0274">FAD</keyword>
<dbReference type="PANTHER" id="PTHR43004:SF19">
    <property type="entry name" value="BINDING MONOOXYGENASE, PUTATIVE (JCVI)-RELATED"/>
    <property type="match status" value="1"/>
</dbReference>